<organism evidence="1 2">
    <name type="scientific">Deinococcus ruber</name>
    <dbReference type="NCBI Taxonomy" id="1848197"/>
    <lineage>
        <taxon>Bacteria</taxon>
        <taxon>Thermotogati</taxon>
        <taxon>Deinococcota</taxon>
        <taxon>Deinococci</taxon>
        <taxon>Deinococcales</taxon>
        <taxon>Deinococcaceae</taxon>
        <taxon>Deinococcus</taxon>
    </lineage>
</organism>
<proteinExistence type="predicted"/>
<protein>
    <submittedName>
        <fullName evidence="1">Uncharacterized protein</fullName>
    </submittedName>
</protein>
<gene>
    <name evidence="1" type="ORF">GCM10008957_11410</name>
</gene>
<dbReference type="Proteomes" id="UP000603865">
    <property type="component" value="Unassembled WGS sequence"/>
</dbReference>
<reference evidence="1" key="1">
    <citation type="journal article" date="2014" name="Int. J. Syst. Evol. Microbiol.">
        <title>Complete genome sequence of Corynebacterium casei LMG S-19264T (=DSM 44701T), isolated from a smear-ripened cheese.</title>
        <authorList>
            <consortium name="US DOE Joint Genome Institute (JGI-PGF)"/>
            <person name="Walter F."/>
            <person name="Albersmeier A."/>
            <person name="Kalinowski J."/>
            <person name="Ruckert C."/>
        </authorList>
    </citation>
    <scope>NUCLEOTIDE SEQUENCE</scope>
    <source>
        <strain evidence="1">JCM 31311</strain>
    </source>
</reference>
<dbReference type="AlphaFoldDB" id="A0A918F222"/>
<dbReference type="Pfam" id="PF09684">
    <property type="entry name" value="Tail_P2_I"/>
    <property type="match status" value="1"/>
</dbReference>
<dbReference type="EMBL" id="BMQL01000004">
    <property type="protein sequence ID" value="GGR00350.1"/>
    <property type="molecule type" value="Genomic_DNA"/>
</dbReference>
<dbReference type="InterPro" id="IPR006521">
    <property type="entry name" value="Tail_protein_I"/>
</dbReference>
<keyword evidence="2" id="KW-1185">Reference proteome</keyword>
<evidence type="ECO:0000313" key="2">
    <source>
        <dbReference type="Proteomes" id="UP000603865"/>
    </source>
</evidence>
<accession>A0A918F222</accession>
<sequence length="243" mass="27241">MRVAEYVQRLSRINPVDFQDVGTQAHLGAVGAGLDDLATRAYTAMLARLILLAPEDALLLAGAERGLRRFPSESVETYRTRVVDAWRFWELAGTLAGMKQALASAGYRATIVEHFRDPDPRHWAEFSVTVSPLNPLPNDAHWNGQRRWGDGARWGVDPNAVPTDYLVDLIREVKPAHARLRQLSYFPRGRYWGSDAEWGEGRLDSPVTGWGFSYALPDYVEQSTDSGPRWGTEPGVVLYRMEG</sequence>
<dbReference type="RefSeq" id="WP_189088560.1">
    <property type="nucleotide sequence ID" value="NZ_BMQL01000004.1"/>
</dbReference>
<name>A0A918F222_9DEIO</name>
<comment type="caution">
    <text evidence="1">The sequence shown here is derived from an EMBL/GenBank/DDBJ whole genome shotgun (WGS) entry which is preliminary data.</text>
</comment>
<reference evidence="1" key="2">
    <citation type="submission" date="2020-09" db="EMBL/GenBank/DDBJ databases">
        <authorList>
            <person name="Sun Q."/>
            <person name="Ohkuma M."/>
        </authorList>
    </citation>
    <scope>NUCLEOTIDE SEQUENCE</scope>
    <source>
        <strain evidence="1">JCM 31311</strain>
    </source>
</reference>
<evidence type="ECO:0000313" key="1">
    <source>
        <dbReference type="EMBL" id="GGR00350.1"/>
    </source>
</evidence>